<evidence type="ECO:0000256" key="2">
    <source>
        <dbReference type="ARBA" id="ARBA00022801"/>
    </source>
</evidence>
<evidence type="ECO:0000313" key="5">
    <source>
        <dbReference type="EMBL" id="KAF6754755.1"/>
    </source>
</evidence>
<feature type="domain" description="DUF6729" evidence="4">
    <location>
        <begin position="22"/>
        <end position="169"/>
    </location>
</feature>
<name>A0A8H6HWZ5_9AGAR</name>
<keyword evidence="6" id="KW-1185">Reference proteome</keyword>
<evidence type="ECO:0000313" key="6">
    <source>
        <dbReference type="Proteomes" id="UP000521943"/>
    </source>
</evidence>
<proteinExistence type="predicted"/>
<dbReference type="SUPFAM" id="SSF53098">
    <property type="entry name" value="Ribonuclease H-like"/>
    <property type="match status" value="1"/>
</dbReference>
<keyword evidence="1" id="KW-0540">Nuclease</keyword>
<feature type="region of interest" description="Disordered" evidence="3">
    <location>
        <begin position="1115"/>
        <end position="1134"/>
    </location>
</feature>
<dbReference type="PANTHER" id="PTHR13620">
    <property type="entry name" value="3-5 EXONUCLEASE"/>
    <property type="match status" value="1"/>
</dbReference>
<evidence type="ECO:0000256" key="1">
    <source>
        <dbReference type="ARBA" id="ARBA00022722"/>
    </source>
</evidence>
<evidence type="ECO:0000259" key="4">
    <source>
        <dbReference type="Pfam" id="PF20499"/>
    </source>
</evidence>
<dbReference type="PANTHER" id="PTHR13620:SF104">
    <property type="entry name" value="EXONUCLEASE 3'-5' DOMAIN-CONTAINING PROTEIN 2"/>
    <property type="match status" value="1"/>
</dbReference>
<dbReference type="InterPro" id="IPR012337">
    <property type="entry name" value="RNaseH-like_sf"/>
</dbReference>
<dbReference type="InterPro" id="IPR046616">
    <property type="entry name" value="DUF6729"/>
</dbReference>
<dbReference type="Proteomes" id="UP000521943">
    <property type="component" value="Unassembled WGS sequence"/>
</dbReference>
<dbReference type="OrthoDB" id="1920326at2759"/>
<gene>
    <name evidence="5" type="ORF">DFP72DRAFT_1009356</name>
</gene>
<dbReference type="GO" id="GO:0005737">
    <property type="term" value="C:cytoplasm"/>
    <property type="evidence" value="ECO:0007669"/>
    <property type="project" value="TreeGrafter"/>
</dbReference>
<dbReference type="Gene3D" id="3.30.420.10">
    <property type="entry name" value="Ribonuclease H-like superfamily/Ribonuclease H"/>
    <property type="match status" value="1"/>
</dbReference>
<organism evidence="5 6">
    <name type="scientific">Ephemerocybe angulata</name>
    <dbReference type="NCBI Taxonomy" id="980116"/>
    <lineage>
        <taxon>Eukaryota</taxon>
        <taxon>Fungi</taxon>
        <taxon>Dikarya</taxon>
        <taxon>Basidiomycota</taxon>
        <taxon>Agaricomycotina</taxon>
        <taxon>Agaricomycetes</taxon>
        <taxon>Agaricomycetidae</taxon>
        <taxon>Agaricales</taxon>
        <taxon>Agaricineae</taxon>
        <taxon>Psathyrellaceae</taxon>
        <taxon>Ephemerocybe</taxon>
    </lineage>
</organism>
<dbReference type="GO" id="GO:0003676">
    <property type="term" value="F:nucleic acid binding"/>
    <property type="evidence" value="ECO:0007669"/>
    <property type="project" value="InterPro"/>
</dbReference>
<reference evidence="5 6" key="1">
    <citation type="submission" date="2020-07" db="EMBL/GenBank/DDBJ databases">
        <title>Comparative genomics of pyrophilous fungi reveals a link between fire events and developmental genes.</title>
        <authorList>
            <consortium name="DOE Joint Genome Institute"/>
            <person name="Steindorff A.S."/>
            <person name="Carver A."/>
            <person name="Calhoun S."/>
            <person name="Stillman K."/>
            <person name="Liu H."/>
            <person name="Lipzen A."/>
            <person name="Pangilinan J."/>
            <person name="Labutti K."/>
            <person name="Bruns T.D."/>
            <person name="Grigoriev I.V."/>
        </authorList>
    </citation>
    <scope>NUCLEOTIDE SEQUENCE [LARGE SCALE GENOMIC DNA]</scope>
    <source>
        <strain evidence="5 6">CBS 144469</strain>
    </source>
</reference>
<comment type="caution">
    <text evidence="5">The sequence shown here is derived from an EMBL/GenBank/DDBJ whole genome shotgun (WGS) entry which is preliminary data.</text>
</comment>
<evidence type="ECO:0000256" key="3">
    <source>
        <dbReference type="SAM" id="MobiDB-lite"/>
    </source>
</evidence>
<dbReference type="InterPro" id="IPR051132">
    <property type="entry name" value="3-5_Exonuclease_domain"/>
</dbReference>
<feature type="region of interest" description="Disordered" evidence="3">
    <location>
        <begin position="1049"/>
        <end position="1103"/>
    </location>
</feature>
<sequence>MHRSIFLPRPATSFLLRDPSKASPQALYNPQFALWDPMPLCPQGIPCPKCKAPLQRHTHIPRPRRVVDFTECFWLIGYRYRCRDCKCTFRSWDKRVLDLLPPNLALEFPARLSHRSGTSKNLMEWVRMCFHGGMGAKQVSDCLRHQHLVHYDTLRLQYFHQLQAARNLNAWLGRKFDSFNLKFEDRTPMGYHGYVPSGQYIREMFDAMIEEHRDDYHQHMAMLPLTIGAADHSHKLSKQILRVSGQESVIGLHCITNEFSEIRACHLVTTKGHSQTALALKSVRESLERYGHEMPKVFFTDNMADKALLEEVFPSLTEDVVPADKYEHLPELDIPEDVHVFVKDTARSIEMTVESILDDLDLDGSGELVVGFDTEWNVETSPNGQVKHTGKTAIAQLAYKKQIYILQISDMVAQGTLPVQLRNLLADPHVIKVGRNIGRDLKLLEEACHSTEPFKDEALTDRQKRYAAIDAYASLRIYEEMSKFSVPAPISNTTVPTPATPVLLYAPDKSKVIAIGQISLHSLGNAFDGIQLESATTVIEVFHVISPGAKLKTHRKRTLQDFGKTPFSAIVPKSMLRTIVNVDAALASVGAVEEHEGTPLGTLLLGSDDPNIEEGHDQCDDASTGAADVDTSGYVQDEAAAAEGSDILGDVPRTWNIVIRSRVLKDVFHLFNQFYISVKHGLRLAFIRALRDAIFLLDEDDVRRVKNWAALQNPPLTFEKLLATHPKWVLLHIRRIIPPPEILYFRVRKVFETYGPLKDATTKAPLFNANNWKISRNILDLVYHGYISDPPGVPMYGEHPDSANSILPLYRCFRGTNRTEGAVHTHLRSHLPSSGTSIRHVEAALDDFTLIHNITNGTHNRTGGCYRGHFSPWIINDLQDLTISLQDVLAGPCDFPGHVNGTYYIQTSERIGVLPVPPAVRADGGMCEYNPSVDRRRKHHHLAMLQGVSKAILPVHTDQERDLFHALMQFHPVFNTPSGDPNWKQGVRVWNQYADTSESVFYKLIEQMRAYYSHWSTNAKIKVTLSRTKAERDRLRALLAVPIPHPAILTRQRDSPANSSTVEHGLRTPPNGAGSTSPSPMDDDENGAGNTAPSSSTPDTAQPATVHEVMEAMSRKRVADTYSAREPAKRSRRGPRHCAKCTLQDCKGKKSRNLCGNVCPDCKRPECPGRNSRRPGKKCWEAWD</sequence>
<accession>A0A8H6HWZ5</accession>
<dbReference type="EMBL" id="JACGCI010000033">
    <property type="protein sequence ID" value="KAF6754755.1"/>
    <property type="molecule type" value="Genomic_DNA"/>
</dbReference>
<dbReference type="Pfam" id="PF20499">
    <property type="entry name" value="DUF6729"/>
    <property type="match status" value="1"/>
</dbReference>
<dbReference type="GO" id="GO:0008408">
    <property type="term" value="F:3'-5' exonuclease activity"/>
    <property type="evidence" value="ECO:0007669"/>
    <property type="project" value="TreeGrafter"/>
</dbReference>
<keyword evidence="2" id="KW-0378">Hydrolase</keyword>
<protein>
    <recommendedName>
        <fullName evidence="4">DUF6729 domain-containing protein</fullName>
    </recommendedName>
</protein>
<dbReference type="AlphaFoldDB" id="A0A8H6HWZ5"/>
<dbReference type="InterPro" id="IPR036397">
    <property type="entry name" value="RNaseH_sf"/>
</dbReference>
<feature type="compositionally biased region" description="Polar residues" evidence="3">
    <location>
        <begin position="1088"/>
        <end position="1103"/>
    </location>
</feature>
<dbReference type="GO" id="GO:0005634">
    <property type="term" value="C:nucleus"/>
    <property type="evidence" value="ECO:0007669"/>
    <property type="project" value="TreeGrafter"/>
</dbReference>